<sequence length="174" mass="20242">MCVILGVILLLVGLTVIGGFPFWIWLQVRQHPNNSAHVIRSKLIGGLVGGLVILGCYQVFSWASFWWYLEDKTSIDIRYQEFTEARSEGRFRDAIMIMTPDYRKQHSLAQFETEFSQDSIFQLYPNRSLSVFAGRAELYPNHNTYTGFWSGPIYKWKKVGGEWYLTVEIDWSLD</sequence>
<dbReference type="AlphaFoldDB" id="A0A517ZL38"/>
<organism evidence="2 3">
    <name type="scientific">Symmachiella dynata</name>
    <dbReference type="NCBI Taxonomy" id="2527995"/>
    <lineage>
        <taxon>Bacteria</taxon>
        <taxon>Pseudomonadati</taxon>
        <taxon>Planctomycetota</taxon>
        <taxon>Planctomycetia</taxon>
        <taxon>Planctomycetales</taxon>
        <taxon>Planctomycetaceae</taxon>
        <taxon>Symmachiella</taxon>
    </lineage>
</organism>
<protein>
    <submittedName>
        <fullName evidence="2">Uncharacterized protein</fullName>
    </submittedName>
</protein>
<keyword evidence="3" id="KW-1185">Reference proteome</keyword>
<reference evidence="2 3" key="1">
    <citation type="submission" date="2019-02" db="EMBL/GenBank/DDBJ databases">
        <title>Deep-cultivation of Planctomycetes and their phenomic and genomic characterization uncovers novel biology.</title>
        <authorList>
            <person name="Wiegand S."/>
            <person name="Jogler M."/>
            <person name="Boedeker C."/>
            <person name="Pinto D."/>
            <person name="Vollmers J."/>
            <person name="Rivas-Marin E."/>
            <person name="Kohn T."/>
            <person name="Peeters S.H."/>
            <person name="Heuer A."/>
            <person name="Rast P."/>
            <person name="Oberbeckmann S."/>
            <person name="Bunk B."/>
            <person name="Jeske O."/>
            <person name="Meyerdierks A."/>
            <person name="Storesund J.E."/>
            <person name="Kallscheuer N."/>
            <person name="Luecker S."/>
            <person name="Lage O.M."/>
            <person name="Pohl T."/>
            <person name="Merkel B.J."/>
            <person name="Hornburger P."/>
            <person name="Mueller R.-W."/>
            <person name="Bruemmer F."/>
            <person name="Labrenz M."/>
            <person name="Spormann A.M."/>
            <person name="Op den Camp H."/>
            <person name="Overmann J."/>
            <person name="Amann R."/>
            <person name="Jetten M.S.M."/>
            <person name="Mascher T."/>
            <person name="Medema M.H."/>
            <person name="Devos D.P."/>
            <person name="Kaster A.-K."/>
            <person name="Ovreas L."/>
            <person name="Rohde M."/>
            <person name="Galperin M.Y."/>
            <person name="Jogler C."/>
        </authorList>
    </citation>
    <scope>NUCLEOTIDE SEQUENCE [LARGE SCALE GENOMIC DNA]</scope>
    <source>
        <strain evidence="2 3">Mal52</strain>
    </source>
</reference>
<feature type="transmembrane region" description="Helical" evidence="1">
    <location>
        <begin position="43"/>
        <end position="69"/>
    </location>
</feature>
<dbReference type="KEGG" id="sdyn:Mal52_16820"/>
<dbReference type="EMBL" id="CP036276">
    <property type="protein sequence ID" value="QDU43210.1"/>
    <property type="molecule type" value="Genomic_DNA"/>
</dbReference>
<dbReference type="RefSeq" id="WP_145375348.1">
    <property type="nucleotide sequence ID" value="NZ_CP036276.1"/>
</dbReference>
<proteinExistence type="predicted"/>
<keyword evidence="1" id="KW-0812">Transmembrane</keyword>
<name>A0A517ZL38_9PLAN</name>
<keyword evidence="1" id="KW-0472">Membrane</keyword>
<dbReference type="Proteomes" id="UP000319383">
    <property type="component" value="Chromosome"/>
</dbReference>
<evidence type="ECO:0000313" key="2">
    <source>
        <dbReference type="EMBL" id="QDU43210.1"/>
    </source>
</evidence>
<evidence type="ECO:0000313" key="3">
    <source>
        <dbReference type="Proteomes" id="UP000319383"/>
    </source>
</evidence>
<keyword evidence="1" id="KW-1133">Transmembrane helix</keyword>
<gene>
    <name evidence="2" type="ORF">Mal52_16820</name>
</gene>
<evidence type="ECO:0000256" key="1">
    <source>
        <dbReference type="SAM" id="Phobius"/>
    </source>
</evidence>
<accession>A0A517ZL38</accession>